<evidence type="ECO:0000313" key="3">
    <source>
        <dbReference type="EMBL" id="PRZ49945.1"/>
    </source>
</evidence>
<evidence type="ECO:0000313" key="4">
    <source>
        <dbReference type="Proteomes" id="UP000237718"/>
    </source>
</evidence>
<dbReference type="Proteomes" id="UP000237718">
    <property type="component" value="Unassembled WGS sequence"/>
</dbReference>
<sequence length="258" mass="27213">MRALVTGAGKRLGKAIALALADDGYDVAVHYASSEQAAVNVVAEIEARGRRAVALQADLLHDAQTEMLLPRAAEMLGGPITCLVNNASIFEADDLAGMTRSSWDRHMQSNLRAPALLLQALAAQDLPDLRDAAGEPLSAAVAINMVDQRVRKLTPQFMSYTLAKSALWTLTQTAAQALAPRIRVNAIGPGPTLAGPRQTPQDFAAQRGATPLQRGAGEADIAAALRYLVTSPAITGQLICVDGGQHLAWQTPDALLPE</sequence>
<dbReference type="OrthoDB" id="9786360at2"/>
<accession>A0A2T1AMV0</accession>
<gene>
    <name evidence="3" type="ORF">CLV89_101161</name>
</gene>
<organism evidence="3 4">
    <name type="scientific">Tritonibacter scottomollicae</name>
    <name type="common">Epibacterium scottomollicae</name>
    <dbReference type="NCBI Taxonomy" id="483013"/>
    <lineage>
        <taxon>Bacteria</taxon>
        <taxon>Pseudomonadati</taxon>
        <taxon>Pseudomonadota</taxon>
        <taxon>Alphaproteobacteria</taxon>
        <taxon>Rhodobacterales</taxon>
        <taxon>Paracoccaceae</taxon>
        <taxon>Tritonibacter</taxon>
    </lineage>
</organism>
<name>A0A2T1AMV0_TRISK</name>
<dbReference type="NCBIfam" id="NF006597">
    <property type="entry name" value="PRK09134.1"/>
    <property type="match status" value="1"/>
</dbReference>
<evidence type="ECO:0000256" key="1">
    <source>
        <dbReference type="ARBA" id="ARBA00006484"/>
    </source>
</evidence>
<comment type="similarity">
    <text evidence="1">Belongs to the short-chain dehydrogenases/reductases (SDR) family.</text>
</comment>
<dbReference type="PRINTS" id="PR00081">
    <property type="entry name" value="GDHRDH"/>
</dbReference>
<dbReference type="SUPFAM" id="SSF51735">
    <property type="entry name" value="NAD(P)-binding Rossmann-fold domains"/>
    <property type="match status" value="1"/>
</dbReference>
<dbReference type="PANTHER" id="PTHR43639:SF1">
    <property type="entry name" value="SHORT-CHAIN DEHYDROGENASE_REDUCTASE FAMILY PROTEIN"/>
    <property type="match status" value="1"/>
</dbReference>
<dbReference type="Gene3D" id="3.40.50.720">
    <property type="entry name" value="NAD(P)-binding Rossmann-like Domain"/>
    <property type="match status" value="1"/>
</dbReference>
<comment type="caution">
    <text evidence="3">The sequence shown here is derived from an EMBL/GenBank/DDBJ whole genome shotgun (WGS) entry which is preliminary data.</text>
</comment>
<protein>
    <submittedName>
        <fullName evidence="3">NAD(P)-dependent dehydrogenase (Short-subunit alcohol dehydrogenase family)</fullName>
    </submittedName>
</protein>
<dbReference type="GO" id="GO:0016491">
    <property type="term" value="F:oxidoreductase activity"/>
    <property type="evidence" value="ECO:0007669"/>
    <property type="project" value="UniProtKB-KW"/>
</dbReference>
<dbReference type="AlphaFoldDB" id="A0A2T1AMV0"/>
<dbReference type="InterPro" id="IPR036291">
    <property type="entry name" value="NAD(P)-bd_dom_sf"/>
</dbReference>
<reference evidence="3 4" key="1">
    <citation type="submission" date="2018-03" db="EMBL/GenBank/DDBJ databases">
        <title>Genomic Encyclopedia of Archaeal and Bacterial Type Strains, Phase II (KMG-II): from individual species to whole genera.</title>
        <authorList>
            <person name="Goeker M."/>
        </authorList>
    </citation>
    <scope>NUCLEOTIDE SEQUENCE [LARGE SCALE GENOMIC DNA]</scope>
    <source>
        <strain evidence="3 4">DSM 25328</strain>
    </source>
</reference>
<proteinExistence type="inferred from homology"/>
<evidence type="ECO:0000256" key="2">
    <source>
        <dbReference type="ARBA" id="ARBA00023002"/>
    </source>
</evidence>
<dbReference type="EMBL" id="PVUF01000001">
    <property type="protein sequence ID" value="PRZ49945.1"/>
    <property type="molecule type" value="Genomic_DNA"/>
</dbReference>
<dbReference type="InterPro" id="IPR002347">
    <property type="entry name" value="SDR_fam"/>
</dbReference>
<keyword evidence="2" id="KW-0560">Oxidoreductase</keyword>
<dbReference type="PANTHER" id="PTHR43639">
    <property type="entry name" value="OXIDOREDUCTASE, SHORT-CHAIN DEHYDROGENASE/REDUCTASE FAMILY (AFU_ORTHOLOGUE AFUA_5G02870)"/>
    <property type="match status" value="1"/>
</dbReference>
<dbReference type="Pfam" id="PF13561">
    <property type="entry name" value="adh_short_C2"/>
    <property type="match status" value="1"/>
</dbReference>